<accession>A0ABP0P314</accession>
<comment type="caution">
    <text evidence="2">The sequence shown here is derived from an EMBL/GenBank/DDBJ whole genome shotgun (WGS) entry which is preliminary data.</text>
</comment>
<evidence type="ECO:0000256" key="1">
    <source>
        <dbReference type="SAM" id="MobiDB-lite"/>
    </source>
</evidence>
<proteinExistence type="predicted"/>
<organism evidence="2 3">
    <name type="scientific">Durusdinium trenchii</name>
    <dbReference type="NCBI Taxonomy" id="1381693"/>
    <lineage>
        <taxon>Eukaryota</taxon>
        <taxon>Sar</taxon>
        <taxon>Alveolata</taxon>
        <taxon>Dinophyceae</taxon>
        <taxon>Suessiales</taxon>
        <taxon>Symbiodiniaceae</taxon>
        <taxon>Durusdinium</taxon>
    </lineage>
</organism>
<sequence>MFQDSGRSKRQKTTAAPFQSSLARNAAVKEESEDLLRKKIKDEDVEQLLEKLSTEEYAKLAKYVTGRGMKFDGKAPKDALGSWHGCYTTAEDIDYYFEYEDRNPGIIATLVMPSYFNRRFTGKTTRTKSEAENSACRVFLEDADVLDAAAKLPPPMESIRKFTSLSAEQKKILREKGLDPLDIHRQLQQSVYMGFRELGCRNDRWDEAS</sequence>
<dbReference type="EMBL" id="CAXAMM010032625">
    <property type="protein sequence ID" value="CAK9070013.1"/>
    <property type="molecule type" value="Genomic_DNA"/>
</dbReference>
<name>A0ABP0P314_9DINO</name>
<feature type="compositionally biased region" description="Polar residues" evidence="1">
    <location>
        <begin position="13"/>
        <end position="23"/>
    </location>
</feature>
<keyword evidence="3" id="KW-1185">Reference proteome</keyword>
<protein>
    <submittedName>
        <fullName evidence="2">Uncharacterized protein</fullName>
    </submittedName>
</protein>
<feature type="region of interest" description="Disordered" evidence="1">
    <location>
        <begin position="1"/>
        <end position="25"/>
    </location>
</feature>
<gene>
    <name evidence="2" type="ORF">SCF082_LOCUS34932</name>
</gene>
<dbReference type="Proteomes" id="UP001642464">
    <property type="component" value="Unassembled WGS sequence"/>
</dbReference>
<evidence type="ECO:0000313" key="3">
    <source>
        <dbReference type="Proteomes" id="UP001642464"/>
    </source>
</evidence>
<reference evidence="2 3" key="1">
    <citation type="submission" date="2024-02" db="EMBL/GenBank/DDBJ databases">
        <authorList>
            <person name="Chen Y."/>
            <person name="Shah S."/>
            <person name="Dougan E. K."/>
            <person name="Thang M."/>
            <person name="Chan C."/>
        </authorList>
    </citation>
    <scope>NUCLEOTIDE SEQUENCE [LARGE SCALE GENOMIC DNA]</scope>
</reference>
<evidence type="ECO:0000313" key="2">
    <source>
        <dbReference type="EMBL" id="CAK9070013.1"/>
    </source>
</evidence>